<sequence length="406" mass="44878">MPNSEQTKRPYNVEDVRGLSKHALYELIEQQIDCWPKPRLIYNTTTAETMRQEILNPANGFHKFVDISDSARSACPSSPPPMRDDSPPNHDAPCHDQRSRSLSVARSTADASQAPSGASQAPSGNVHTTTIHLFMDDRRAIHNVQKIAVDVAVPSHSICQDDAGTMSVLAAEVIGSLQSSPNSLEGPVKLGYPHPLRPEYTQYFAKCEEHLSEGVKFQPDRLPLSSTSSISIYVDNPETVKRSLQPTRMQTAVASVCQVNTNSSSLPLPDPVDKKQAKITWLKEQMSSRPGYDLFGHCRHRILQNPEVVETWRFAVDFYDYYSHSKSPFGRVNKSDIQTALGVGETWLNEALEGYKVVKIHGPQGTAPSPEVTDMIGRTTNGQGRPEGRSALLHFLKAWSAQHADG</sequence>
<proteinExistence type="predicted"/>
<accession>A0A409Y3V5</accession>
<evidence type="ECO:0000313" key="2">
    <source>
        <dbReference type="EMBL" id="PPQ97672.1"/>
    </source>
</evidence>
<feature type="compositionally biased region" description="Low complexity" evidence="1">
    <location>
        <begin position="111"/>
        <end position="124"/>
    </location>
</feature>
<evidence type="ECO:0000313" key="3">
    <source>
        <dbReference type="Proteomes" id="UP000284706"/>
    </source>
</evidence>
<name>A0A409Y3V5_9AGAR</name>
<protein>
    <submittedName>
        <fullName evidence="2">Uncharacterized protein</fullName>
    </submittedName>
</protein>
<dbReference type="InParanoid" id="A0A409Y3V5"/>
<feature type="region of interest" description="Disordered" evidence="1">
    <location>
        <begin position="71"/>
        <end position="125"/>
    </location>
</feature>
<feature type="compositionally biased region" description="Polar residues" evidence="1">
    <location>
        <begin position="100"/>
        <end position="110"/>
    </location>
</feature>
<dbReference type="OrthoDB" id="2964865at2759"/>
<organism evidence="2 3">
    <name type="scientific">Gymnopilus dilepis</name>
    <dbReference type="NCBI Taxonomy" id="231916"/>
    <lineage>
        <taxon>Eukaryota</taxon>
        <taxon>Fungi</taxon>
        <taxon>Dikarya</taxon>
        <taxon>Basidiomycota</taxon>
        <taxon>Agaricomycotina</taxon>
        <taxon>Agaricomycetes</taxon>
        <taxon>Agaricomycetidae</taxon>
        <taxon>Agaricales</taxon>
        <taxon>Agaricineae</taxon>
        <taxon>Hymenogastraceae</taxon>
        <taxon>Gymnopilus</taxon>
    </lineage>
</organism>
<keyword evidence="3" id="KW-1185">Reference proteome</keyword>
<feature type="compositionally biased region" description="Basic and acidic residues" evidence="1">
    <location>
        <begin position="82"/>
        <end position="99"/>
    </location>
</feature>
<reference evidence="2 3" key="1">
    <citation type="journal article" date="2018" name="Evol. Lett.">
        <title>Horizontal gene cluster transfer increased hallucinogenic mushroom diversity.</title>
        <authorList>
            <person name="Reynolds H.T."/>
            <person name="Vijayakumar V."/>
            <person name="Gluck-Thaler E."/>
            <person name="Korotkin H.B."/>
            <person name="Matheny P.B."/>
            <person name="Slot J.C."/>
        </authorList>
    </citation>
    <scope>NUCLEOTIDE SEQUENCE [LARGE SCALE GENOMIC DNA]</scope>
    <source>
        <strain evidence="2 3">SRW20</strain>
    </source>
</reference>
<dbReference type="AlphaFoldDB" id="A0A409Y3V5"/>
<gene>
    <name evidence="2" type="ORF">CVT26_002484</name>
</gene>
<dbReference type="Proteomes" id="UP000284706">
    <property type="component" value="Unassembled WGS sequence"/>
</dbReference>
<dbReference type="EMBL" id="NHYE01001210">
    <property type="protein sequence ID" value="PPQ97672.1"/>
    <property type="molecule type" value="Genomic_DNA"/>
</dbReference>
<comment type="caution">
    <text evidence="2">The sequence shown here is derived from an EMBL/GenBank/DDBJ whole genome shotgun (WGS) entry which is preliminary data.</text>
</comment>
<evidence type="ECO:0000256" key="1">
    <source>
        <dbReference type="SAM" id="MobiDB-lite"/>
    </source>
</evidence>